<name>N6WS45_9GAMM</name>
<dbReference type="InterPro" id="IPR003593">
    <property type="entry name" value="AAA+_ATPase"/>
</dbReference>
<reference evidence="6 7" key="1">
    <citation type="journal article" date="2013" name="Genome Announc.">
        <title>Genome Sequence of the Polycyclic Aromatic Hydrocarbon-Degrading Bacterium Strain Marinobacter nanhaiticus D15-8WT.</title>
        <authorList>
            <person name="Cui Z."/>
            <person name="Gao W."/>
            <person name="Li Q."/>
            <person name="Xu G."/>
            <person name="Zheng L."/>
        </authorList>
    </citation>
    <scope>NUCLEOTIDE SEQUENCE [LARGE SCALE GENOMIC DNA]</scope>
    <source>
        <strain evidence="6 7">D15-8W</strain>
    </source>
</reference>
<dbReference type="Proteomes" id="UP000013165">
    <property type="component" value="Unassembled WGS sequence"/>
</dbReference>
<evidence type="ECO:0000256" key="3">
    <source>
        <dbReference type="ARBA" id="ARBA00023186"/>
    </source>
</evidence>
<keyword evidence="6" id="KW-0378">Hydrolase</keyword>
<evidence type="ECO:0000256" key="1">
    <source>
        <dbReference type="ARBA" id="ARBA00022741"/>
    </source>
</evidence>
<evidence type="ECO:0000313" key="7">
    <source>
        <dbReference type="Proteomes" id="UP000013165"/>
    </source>
</evidence>
<dbReference type="PANTHER" id="PTHR11638:SF18">
    <property type="entry name" value="HEAT SHOCK PROTEIN 104"/>
    <property type="match status" value="1"/>
</dbReference>
<dbReference type="InterPro" id="IPR001270">
    <property type="entry name" value="ClpA/B"/>
</dbReference>
<dbReference type="PATRIC" id="fig|626887.3.peg.4142"/>
<dbReference type="InterPro" id="IPR050130">
    <property type="entry name" value="ClpA_ClpB"/>
</dbReference>
<keyword evidence="2 6" id="KW-0067">ATP-binding</keyword>
<dbReference type="eggNOG" id="COG0542">
    <property type="taxonomic scope" value="Bacteria"/>
</dbReference>
<protein>
    <submittedName>
        <fullName evidence="6">ATP-dependent Clp protease ATP-binding subunit</fullName>
    </submittedName>
</protein>
<evidence type="ECO:0000259" key="4">
    <source>
        <dbReference type="SMART" id="SM00382"/>
    </source>
</evidence>
<dbReference type="STRING" id="626887.J057_20690"/>
<organism evidence="6 7">
    <name type="scientific">Marinobacter nanhaiticus D15-8W</name>
    <dbReference type="NCBI Taxonomy" id="626887"/>
    <lineage>
        <taxon>Bacteria</taxon>
        <taxon>Pseudomonadati</taxon>
        <taxon>Pseudomonadota</taxon>
        <taxon>Gammaproteobacteria</taxon>
        <taxon>Pseudomonadales</taxon>
        <taxon>Marinobacteraceae</taxon>
        <taxon>Marinobacter</taxon>
    </lineage>
</organism>
<keyword evidence="7" id="KW-1185">Reference proteome</keyword>
<keyword evidence="3" id="KW-0143">Chaperone</keyword>
<dbReference type="SMART" id="SM01086">
    <property type="entry name" value="ClpB_D2-small"/>
    <property type="match status" value="1"/>
</dbReference>
<dbReference type="EMBL" id="APLQ01000014">
    <property type="protein sequence ID" value="ENO13852.1"/>
    <property type="molecule type" value="Genomic_DNA"/>
</dbReference>
<dbReference type="GO" id="GO:0034605">
    <property type="term" value="P:cellular response to heat"/>
    <property type="evidence" value="ECO:0007669"/>
    <property type="project" value="TreeGrafter"/>
</dbReference>
<gene>
    <name evidence="6" type="ORF">J057_20690</name>
</gene>
<dbReference type="PRINTS" id="PR00300">
    <property type="entry name" value="CLPPROTEASEA"/>
</dbReference>
<dbReference type="Pfam" id="PF10431">
    <property type="entry name" value="ClpB_D2-small"/>
    <property type="match status" value="1"/>
</dbReference>
<feature type="domain" description="AAA+ ATPase" evidence="4">
    <location>
        <begin position="72"/>
        <end position="218"/>
    </location>
</feature>
<dbReference type="InterPro" id="IPR003959">
    <property type="entry name" value="ATPase_AAA_core"/>
</dbReference>
<dbReference type="GO" id="GO:0006508">
    <property type="term" value="P:proteolysis"/>
    <property type="evidence" value="ECO:0007669"/>
    <property type="project" value="UniProtKB-KW"/>
</dbReference>
<dbReference type="AlphaFoldDB" id="N6WS45"/>
<dbReference type="GO" id="GO:0008233">
    <property type="term" value="F:peptidase activity"/>
    <property type="evidence" value="ECO:0007669"/>
    <property type="project" value="UniProtKB-KW"/>
</dbReference>
<dbReference type="InterPro" id="IPR027417">
    <property type="entry name" value="P-loop_NTPase"/>
</dbReference>
<dbReference type="Gene3D" id="1.10.8.60">
    <property type="match status" value="1"/>
</dbReference>
<feature type="domain" description="Clp ATPase C-terminal" evidence="5">
    <location>
        <begin position="256"/>
        <end position="342"/>
    </location>
</feature>
<evidence type="ECO:0000256" key="2">
    <source>
        <dbReference type="ARBA" id="ARBA00022840"/>
    </source>
</evidence>
<dbReference type="InterPro" id="IPR019489">
    <property type="entry name" value="Clp_ATPase_C"/>
</dbReference>
<dbReference type="GO" id="GO:0005737">
    <property type="term" value="C:cytoplasm"/>
    <property type="evidence" value="ECO:0007669"/>
    <property type="project" value="TreeGrafter"/>
</dbReference>
<dbReference type="CDD" id="cd19499">
    <property type="entry name" value="RecA-like_ClpB_Hsp104-like"/>
    <property type="match status" value="1"/>
</dbReference>
<comment type="caution">
    <text evidence="6">The sequence shown here is derived from an EMBL/GenBank/DDBJ whole genome shotgun (WGS) entry which is preliminary data.</text>
</comment>
<dbReference type="GO" id="GO:0005524">
    <property type="term" value="F:ATP binding"/>
    <property type="evidence" value="ECO:0007669"/>
    <property type="project" value="UniProtKB-KW"/>
</dbReference>
<evidence type="ECO:0000313" key="6">
    <source>
        <dbReference type="EMBL" id="ENO13852.1"/>
    </source>
</evidence>
<sequence length="352" mass="39408">MPFINERIEENQTAAARSAYRARPRRASRFVFEPHVVMGRIRERIVGQDESLQALEAMLLRVKADIGPDDRPLAVHLLMGPTGVGKTESVRLLAEAIRGKRDGLCRIDMNTLAQEHYAAALTGAPPGYVGSKEGYSLFDIDAVQGSFSKPGIVLFDEVEKASPEVVRTLLNVLDTGRLVFPSGNREVDFRNTLIFMTSNVGAQEAARYRERFRRGWRHWFGLAPRAEAAVMDRALHRAFDPEFLNRIDGVHIYNRLGIDRLDDLLSIELARLNQRLSRRGATLTLADSLRHYLCGNYDPRFGARDIIRGMRSLLEPPLARALMTHEEAAAFRGYLRGGAVCVEPHQFSGEGG</sequence>
<dbReference type="GO" id="GO:0016887">
    <property type="term" value="F:ATP hydrolysis activity"/>
    <property type="evidence" value="ECO:0007669"/>
    <property type="project" value="InterPro"/>
</dbReference>
<dbReference type="SMART" id="SM00382">
    <property type="entry name" value="AAA"/>
    <property type="match status" value="1"/>
</dbReference>
<evidence type="ECO:0000259" key="5">
    <source>
        <dbReference type="SMART" id="SM01086"/>
    </source>
</evidence>
<proteinExistence type="predicted"/>
<accession>N6WS45</accession>
<dbReference type="Pfam" id="PF07724">
    <property type="entry name" value="AAA_2"/>
    <property type="match status" value="1"/>
</dbReference>
<dbReference type="OrthoDB" id="9803641at2"/>
<dbReference type="SUPFAM" id="SSF52540">
    <property type="entry name" value="P-loop containing nucleoside triphosphate hydrolases"/>
    <property type="match status" value="1"/>
</dbReference>
<dbReference type="HOGENOM" id="CLU_005070_9_1_6"/>
<keyword evidence="6" id="KW-0645">Protease</keyword>
<dbReference type="Gene3D" id="3.40.50.300">
    <property type="entry name" value="P-loop containing nucleotide triphosphate hydrolases"/>
    <property type="match status" value="1"/>
</dbReference>
<dbReference type="PANTHER" id="PTHR11638">
    <property type="entry name" value="ATP-DEPENDENT CLP PROTEASE"/>
    <property type="match status" value="1"/>
</dbReference>
<dbReference type="RefSeq" id="WP_004582073.1">
    <property type="nucleotide sequence ID" value="NZ_AP028878.1"/>
</dbReference>
<keyword evidence="1" id="KW-0547">Nucleotide-binding</keyword>